<accession>A0A409WW29</accession>
<sequence>MSRLRCPEISRLPRSTKVASVQWRNQTPGSLDPFFTLQVYKSDLLIDPNHPAAPLKKAVFPSIRRDDLGIKMMPLGLLLREERQFPAIPVLSWRERVEMAQEAGITCNPRLNTPNIRNSKFKPGEQLYPMHDYNNVLLPSHKITPCSPVLGLMLKKTQRRVPMSLHVATSKVRMGQFRHQRKHLETRLRAAINLIVTKGAYFDREAGKIGINMDDGGRKWAMQGWAYMFYPTTQLYHKPYSELIDLLRLLLMNLNRKAIELENKWLNDSLMKEERSRQDQSSTRHNSDNLKHGNKDAPVDRDLLSKMRLVNLQKAHSRQADLAAATAASRGFSLASTFSTAKSTSKHQAKHIDNAQAAESDDRQASEEGTAEDFPSKILAGKSPAVWKEEVVSGLSLLIEPPSPESRTR</sequence>
<evidence type="ECO:0000256" key="1">
    <source>
        <dbReference type="SAM" id="MobiDB-lite"/>
    </source>
</evidence>
<feature type="compositionally biased region" description="Basic and acidic residues" evidence="1">
    <location>
        <begin position="285"/>
        <end position="298"/>
    </location>
</feature>
<dbReference type="EMBL" id="NHYD01003106">
    <property type="protein sequence ID" value="PPQ82707.1"/>
    <property type="molecule type" value="Genomic_DNA"/>
</dbReference>
<dbReference type="AlphaFoldDB" id="A0A409WW29"/>
<dbReference type="InParanoid" id="A0A409WW29"/>
<keyword evidence="3" id="KW-1185">Reference proteome</keyword>
<organism evidence="2 3">
    <name type="scientific">Psilocybe cyanescens</name>
    <dbReference type="NCBI Taxonomy" id="93625"/>
    <lineage>
        <taxon>Eukaryota</taxon>
        <taxon>Fungi</taxon>
        <taxon>Dikarya</taxon>
        <taxon>Basidiomycota</taxon>
        <taxon>Agaricomycotina</taxon>
        <taxon>Agaricomycetes</taxon>
        <taxon>Agaricomycetidae</taxon>
        <taxon>Agaricales</taxon>
        <taxon>Agaricineae</taxon>
        <taxon>Strophariaceae</taxon>
        <taxon>Psilocybe</taxon>
    </lineage>
</organism>
<dbReference type="Proteomes" id="UP000283269">
    <property type="component" value="Unassembled WGS sequence"/>
</dbReference>
<comment type="caution">
    <text evidence="2">The sequence shown here is derived from an EMBL/GenBank/DDBJ whole genome shotgun (WGS) entry which is preliminary data.</text>
</comment>
<proteinExistence type="predicted"/>
<feature type="region of interest" description="Disordered" evidence="1">
    <location>
        <begin position="343"/>
        <end position="377"/>
    </location>
</feature>
<protein>
    <submittedName>
        <fullName evidence="2">Uncharacterized protein</fullName>
    </submittedName>
</protein>
<dbReference type="STRING" id="93625.A0A409WW29"/>
<feature type="region of interest" description="Disordered" evidence="1">
    <location>
        <begin position="272"/>
        <end position="298"/>
    </location>
</feature>
<dbReference type="OrthoDB" id="3265918at2759"/>
<evidence type="ECO:0000313" key="3">
    <source>
        <dbReference type="Proteomes" id="UP000283269"/>
    </source>
</evidence>
<name>A0A409WW29_PSICY</name>
<evidence type="ECO:0000313" key="2">
    <source>
        <dbReference type="EMBL" id="PPQ82707.1"/>
    </source>
</evidence>
<gene>
    <name evidence="2" type="ORF">CVT25_009404</name>
</gene>
<reference evidence="2 3" key="1">
    <citation type="journal article" date="2018" name="Evol. Lett.">
        <title>Horizontal gene cluster transfer increased hallucinogenic mushroom diversity.</title>
        <authorList>
            <person name="Reynolds H.T."/>
            <person name="Vijayakumar V."/>
            <person name="Gluck-Thaler E."/>
            <person name="Korotkin H.B."/>
            <person name="Matheny P.B."/>
            <person name="Slot J.C."/>
        </authorList>
    </citation>
    <scope>NUCLEOTIDE SEQUENCE [LARGE SCALE GENOMIC DNA]</scope>
    <source>
        <strain evidence="2 3">2631</strain>
    </source>
</reference>